<reference evidence="14" key="2">
    <citation type="submission" date="2025-08" db="UniProtKB">
        <authorList>
            <consortium name="Ensembl"/>
        </authorList>
    </citation>
    <scope>IDENTIFICATION</scope>
</reference>
<evidence type="ECO:0000256" key="8">
    <source>
        <dbReference type="ARBA" id="ARBA00023157"/>
    </source>
</evidence>
<evidence type="ECO:0000256" key="3">
    <source>
        <dbReference type="ARBA" id="ARBA00022685"/>
    </source>
</evidence>
<reference evidence="14 15" key="1">
    <citation type="journal article" date="2021" name="G3 (Bethesda)">
        <title>Improved contiguity of the threespine stickleback genome using long-read sequencing.</title>
        <authorList>
            <person name="Nath S."/>
            <person name="Shaw D.E."/>
            <person name="White M.A."/>
        </authorList>
    </citation>
    <scope>NUCLEOTIDE SEQUENCE [LARGE SCALE GENOMIC DNA]</scope>
    <source>
        <strain evidence="14 15">Lake Benthic</strain>
    </source>
</reference>
<evidence type="ECO:0000256" key="10">
    <source>
        <dbReference type="PROSITE-ProRule" id="PRU01240"/>
    </source>
</evidence>
<dbReference type="InterPro" id="IPR023828">
    <property type="entry name" value="Peptidase_S8_Ser-AS"/>
</dbReference>
<dbReference type="SUPFAM" id="SSF52743">
    <property type="entry name" value="Subtilisin-like"/>
    <property type="match status" value="1"/>
</dbReference>
<dbReference type="GO" id="GO:0000139">
    <property type="term" value="C:Golgi membrane"/>
    <property type="evidence" value="ECO:0007669"/>
    <property type="project" value="TreeGrafter"/>
</dbReference>
<keyword evidence="4 12" id="KW-0732">Signal</keyword>
<dbReference type="PROSITE" id="PS00137">
    <property type="entry name" value="SUBTILASE_HIS"/>
    <property type="match status" value="1"/>
</dbReference>
<feature type="region of interest" description="Disordered" evidence="11">
    <location>
        <begin position="127"/>
        <end position="148"/>
    </location>
</feature>
<dbReference type="InterPro" id="IPR032815">
    <property type="entry name" value="S8_pro-domain"/>
</dbReference>
<dbReference type="PRINTS" id="PR00723">
    <property type="entry name" value="SUBTILISIN"/>
</dbReference>
<evidence type="ECO:0000256" key="6">
    <source>
        <dbReference type="ARBA" id="ARBA00022825"/>
    </source>
</evidence>
<evidence type="ECO:0000313" key="15">
    <source>
        <dbReference type="Proteomes" id="UP000007635"/>
    </source>
</evidence>
<dbReference type="Gene3D" id="2.60.120.260">
    <property type="entry name" value="Galactose-binding domain-like"/>
    <property type="match status" value="1"/>
</dbReference>
<keyword evidence="9" id="KW-0325">Glycoprotein</keyword>
<evidence type="ECO:0000256" key="12">
    <source>
        <dbReference type="SAM" id="SignalP"/>
    </source>
</evidence>
<evidence type="ECO:0000256" key="4">
    <source>
        <dbReference type="ARBA" id="ARBA00022729"/>
    </source>
</evidence>
<dbReference type="InterPro" id="IPR036852">
    <property type="entry name" value="Peptidase_S8/S53_dom_sf"/>
</dbReference>
<feature type="domain" description="P/Homo B" evidence="13">
    <location>
        <begin position="416"/>
        <end position="561"/>
    </location>
</feature>
<protein>
    <recommendedName>
        <fullName evidence="13">P/Homo B domain-containing protein</fullName>
    </recommendedName>
</protein>
<dbReference type="InterPro" id="IPR038466">
    <property type="entry name" value="S8_pro-domain_sf"/>
</dbReference>
<evidence type="ECO:0000256" key="7">
    <source>
        <dbReference type="ARBA" id="ARBA00023145"/>
    </source>
</evidence>
<feature type="compositionally biased region" description="Basic and acidic residues" evidence="11">
    <location>
        <begin position="132"/>
        <end position="143"/>
    </location>
</feature>
<dbReference type="PROSITE" id="PS00138">
    <property type="entry name" value="SUBTILASE_SER"/>
    <property type="match status" value="1"/>
</dbReference>
<dbReference type="GO" id="GO:0005802">
    <property type="term" value="C:trans-Golgi network"/>
    <property type="evidence" value="ECO:0007669"/>
    <property type="project" value="TreeGrafter"/>
</dbReference>
<dbReference type="PROSITE" id="PS00136">
    <property type="entry name" value="SUBTILASE_ASP"/>
    <property type="match status" value="1"/>
</dbReference>
<dbReference type="GO" id="GO:0004252">
    <property type="term" value="F:serine-type endopeptidase activity"/>
    <property type="evidence" value="ECO:0007669"/>
    <property type="project" value="UniProtKB-UniRule"/>
</dbReference>
<feature type="signal peptide" evidence="12">
    <location>
        <begin position="1"/>
        <end position="30"/>
    </location>
</feature>
<keyword evidence="7" id="KW-0865">Zymogen</keyword>
<dbReference type="FunFam" id="2.60.120.260:FF:000006">
    <property type="entry name" value="Proprotein convertase subtilisin/kexin type 5"/>
    <property type="match status" value="1"/>
</dbReference>
<feature type="active site" description="Charge relay system" evidence="10">
    <location>
        <position position="194"/>
    </location>
</feature>
<dbReference type="Gene3D" id="3.40.50.200">
    <property type="entry name" value="Peptidase S8/S53 domain"/>
    <property type="match status" value="2"/>
</dbReference>
<evidence type="ECO:0000256" key="9">
    <source>
        <dbReference type="ARBA" id="ARBA00023180"/>
    </source>
</evidence>
<keyword evidence="15" id="KW-1185">Reference proteome</keyword>
<dbReference type="InterPro" id="IPR000209">
    <property type="entry name" value="Peptidase_S8/S53_dom"/>
</dbReference>
<dbReference type="PANTHER" id="PTHR42884:SF23">
    <property type="entry name" value="FURIN-LIKE PROTEASE 2"/>
    <property type="match status" value="1"/>
</dbReference>
<dbReference type="PROSITE" id="PS51829">
    <property type="entry name" value="P_HOMO_B"/>
    <property type="match status" value="1"/>
</dbReference>
<dbReference type="Proteomes" id="UP000007635">
    <property type="component" value="Chromosome XX"/>
</dbReference>
<evidence type="ECO:0000256" key="2">
    <source>
        <dbReference type="ARBA" id="ARBA00022670"/>
    </source>
</evidence>
<evidence type="ECO:0000256" key="5">
    <source>
        <dbReference type="ARBA" id="ARBA00022801"/>
    </source>
</evidence>
<feature type="compositionally biased region" description="Polar residues" evidence="11">
    <location>
        <begin position="688"/>
        <end position="708"/>
    </location>
</feature>
<dbReference type="Gene3D" id="3.30.70.850">
    <property type="entry name" value="Peptidase S8, pro-domain"/>
    <property type="match status" value="1"/>
</dbReference>
<feature type="active site" description="Charge relay system" evidence="10">
    <location>
        <position position="236"/>
    </location>
</feature>
<dbReference type="AlphaFoldDB" id="A0AAQ4PL92"/>
<dbReference type="Pfam" id="PF01483">
    <property type="entry name" value="P_proprotein"/>
    <property type="match status" value="1"/>
</dbReference>
<proteinExistence type="inferred from homology"/>
<dbReference type="GO" id="GO:0016485">
    <property type="term" value="P:protein processing"/>
    <property type="evidence" value="ECO:0007669"/>
    <property type="project" value="TreeGrafter"/>
</dbReference>
<accession>A0AAQ4PL92</accession>
<sequence>MMLQTLNGSMFSAALLVVGCLLLQRNPVTTEGHRGTNRHVFYALRVDGGPAAARALAEQHGLEFILRVGSLQDVYTLRDSRGRRDRAAFESTLSTAEGVHQVTRQHSHYRDKRVPVEGLDFKFTHSFQRGESASDRQPEENKSDQSLTFNDPLWPMQWELLAQGEYSFSGFDLNVMPVWKNTITGDGVVVSIVDDGIDHTNKDLKKNFEALASFDVRASHGLSHDPMPLRDEENSHGTRCAGEVAMEANNSYCGVGIAFNARIGGIRLLDGPVTDAMEATSLTYNMAFIDIYVCSWGPQDDGATVDGPLSLTARALRLGTHEVTVTNMDDGCVTYFPGTSSAAPIAAGILALALEVNPALTWRDVQHLIANTAKIPDPKEPGWNINAAGHHVHHRYGFGLLDAGLMVQQAAHFSTVMPQRKCMQGGPLTPTRTLSPGGLVTVDFQSAACLGTTDDINTLEHVQVSVSIDAVCRGDLSISLESPAGTVSLLLDTRPNDASAAGLKNWTLMTVHCWGEHPRGLWSLKVTDHKGTAMSCSRPSDEQASGAVLSATLILYGTYRPRRAAHDGPLQSIVSMGLRHPVPHREAHRPLELIQWVYQMERDRKVRAADISVPARHKMWKVPGDLGLDNPALNKLLTSSPAFQEGLHQSKKSVGLILLNDSSRRRIRRKKTTSLKERQSNLKRYIRQTPSTESRPSAVTTELHGTNTIRRDVDRENGSLPSQNLQDVVSSPTLQIREEEKL</sequence>
<dbReference type="InterPro" id="IPR034182">
    <property type="entry name" value="Kexin/furin"/>
</dbReference>
<name>A0AAQ4PL92_GASAC</name>
<dbReference type="Ensembl" id="ENSGACT00000081310.1">
    <property type="protein sequence ID" value="ENSGACP00000038571.1"/>
    <property type="gene ID" value="ENSGACG00000023837.1"/>
</dbReference>
<dbReference type="CDD" id="cd04059">
    <property type="entry name" value="Peptidases_S8_Protein_convertases_Kexins_Furin-like"/>
    <property type="match status" value="1"/>
</dbReference>
<dbReference type="PROSITE" id="PS51892">
    <property type="entry name" value="SUBTILASE"/>
    <property type="match status" value="1"/>
</dbReference>
<feature type="region of interest" description="Disordered" evidence="11">
    <location>
        <begin position="686"/>
        <end position="742"/>
    </location>
</feature>
<organism evidence="14 15">
    <name type="scientific">Gasterosteus aculeatus aculeatus</name>
    <name type="common">three-spined stickleback</name>
    <dbReference type="NCBI Taxonomy" id="481459"/>
    <lineage>
        <taxon>Eukaryota</taxon>
        <taxon>Metazoa</taxon>
        <taxon>Chordata</taxon>
        <taxon>Craniata</taxon>
        <taxon>Vertebrata</taxon>
        <taxon>Euteleostomi</taxon>
        <taxon>Actinopterygii</taxon>
        <taxon>Neopterygii</taxon>
        <taxon>Teleostei</taxon>
        <taxon>Neoteleostei</taxon>
        <taxon>Acanthomorphata</taxon>
        <taxon>Eupercaria</taxon>
        <taxon>Perciformes</taxon>
        <taxon>Cottioidei</taxon>
        <taxon>Gasterosteales</taxon>
        <taxon>Gasterosteidae</taxon>
        <taxon>Gasterosteus</taxon>
    </lineage>
</organism>
<keyword evidence="3" id="KW-0165">Cleavage on pair of basic residues</keyword>
<evidence type="ECO:0000259" key="13">
    <source>
        <dbReference type="PROSITE" id="PS51829"/>
    </source>
</evidence>
<feature type="active site" description="Charge relay system" evidence="10">
    <location>
        <position position="477"/>
    </location>
</feature>
<dbReference type="PANTHER" id="PTHR42884">
    <property type="entry name" value="PROPROTEIN CONVERTASE SUBTILISIN/KEXIN-RELATED"/>
    <property type="match status" value="1"/>
</dbReference>
<keyword evidence="2 10" id="KW-0645">Protease</keyword>
<dbReference type="GeneTree" id="ENSGT00940000166515"/>
<dbReference type="InterPro" id="IPR008979">
    <property type="entry name" value="Galactose-bd-like_sf"/>
</dbReference>
<dbReference type="Pfam" id="PF00082">
    <property type="entry name" value="Peptidase_S8"/>
    <property type="match status" value="2"/>
</dbReference>
<keyword evidence="8" id="KW-1015">Disulfide bond</keyword>
<dbReference type="InterPro" id="IPR002884">
    <property type="entry name" value="P_dom"/>
</dbReference>
<dbReference type="InterPro" id="IPR023827">
    <property type="entry name" value="Peptidase_S8_Asp-AS"/>
</dbReference>
<evidence type="ECO:0000313" key="14">
    <source>
        <dbReference type="Ensembl" id="ENSGACP00000038571.1"/>
    </source>
</evidence>
<reference evidence="14" key="3">
    <citation type="submission" date="2025-09" db="UniProtKB">
        <authorList>
            <consortium name="Ensembl"/>
        </authorList>
    </citation>
    <scope>IDENTIFICATION</scope>
</reference>
<dbReference type="SUPFAM" id="SSF49785">
    <property type="entry name" value="Galactose-binding domain-like"/>
    <property type="match status" value="1"/>
</dbReference>
<dbReference type="Pfam" id="PF16470">
    <property type="entry name" value="S8_pro-domain"/>
    <property type="match status" value="1"/>
</dbReference>
<comment type="similarity">
    <text evidence="1">Belongs to the peptidase S8 family. Furin subfamily.</text>
</comment>
<evidence type="ECO:0000256" key="1">
    <source>
        <dbReference type="ARBA" id="ARBA00005325"/>
    </source>
</evidence>
<dbReference type="InterPro" id="IPR015500">
    <property type="entry name" value="Peptidase_S8_subtilisin-rel"/>
</dbReference>
<feature type="compositionally biased region" description="Polar residues" evidence="11">
    <location>
        <begin position="719"/>
        <end position="734"/>
    </location>
</feature>
<dbReference type="InterPro" id="IPR022398">
    <property type="entry name" value="Peptidase_S8_His-AS"/>
</dbReference>
<keyword evidence="5 10" id="KW-0378">Hydrolase</keyword>
<keyword evidence="6 10" id="KW-0720">Serine protease</keyword>
<feature type="chain" id="PRO_5042893235" description="P/Homo B domain-containing protein" evidence="12">
    <location>
        <begin position="31"/>
        <end position="742"/>
    </location>
</feature>
<evidence type="ECO:0000256" key="11">
    <source>
        <dbReference type="SAM" id="MobiDB-lite"/>
    </source>
</evidence>